<keyword evidence="2 5" id="KW-0378">Hydrolase</keyword>
<dbReference type="CDD" id="cd18787">
    <property type="entry name" value="SF2_C_DEAD"/>
    <property type="match status" value="1"/>
</dbReference>
<dbReference type="Pfam" id="PF00271">
    <property type="entry name" value="Helicase_C"/>
    <property type="match status" value="1"/>
</dbReference>
<dbReference type="GO" id="GO:0009409">
    <property type="term" value="P:response to cold"/>
    <property type="evidence" value="ECO:0007669"/>
    <property type="project" value="TreeGrafter"/>
</dbReference>
<dbReference type="GO" id="GO:0005524">
    <property type="term" value="F:ATP binding"/>
    <property type="evidence" value="ECO:0007669"/>
    <property type="project" value="UniProtKB-KW"/>
</dbReference>
<dbReference type="PANTHER" id="PTHR47963">
    <property type="entry name" value="DEAD-BOX ATP-DEPENDENT RNA HELICASE 47, MITOCHONDRIAL"/>
    <property type="match status" value="1"/>
</dbReference>
<keyword evidence="10" id="KW-1185">Reference proteome</keyword>
<keyword evidence="3 5" id="KW-0347">Helicase</keyword>
<dbReference type="SMART" id="SM00487">
    <property type="entry name" value="DEXDc"/>
    <property type="match status" value="1"/>
</dbReference>
<dbReference type="EMBL" id="WXEX01000017">
    <property type="protein sequence ID" value="MZP44496.1"/>
    <property type="molecule type" value="Genomic_DNA"/>
</dbReference>
<dbReference type="PROSITE" id="PS51192">
    <property type="entry name" value="HELICASE_ATP_BIND_1"/>
    <property type="match status" value="1"/>
</dbReference>
<evidence type="ECO:0000256" key="3">
    <source>
        <dbReference type="ARBA" id="ARBA00022806"/>
    </source>
</evidence>
<dbReference type="InterPro" id="IPR050547">
    <property type="entry name" value="DEAD_box_RNA_helicases"/>
</dbReference>
<dbReference type="AlphaFoldDB" id="A0A845LNN9"/>
<gene>
    <name evidence="9" type="ORF">GTO89_15800</name>
</gene>
<dbReference type="Gene3D" id="3.40.50.300">
    <property type="entry name" value="P-loop containing nucleotide triphosphate hydrolases"/>
    <property type="match status" value="2"/>
</dbReference>
<feature type="domain" description="Helicase C-terminal" evidence="8">
    <location>
        <begin position="195"/>
        <end position="357"/>
    </location>
</feature>
<evidence type="ECO:0000313" key="10">
    <source>
        <dbReference type="Proteomes" id="UP000471031"/>
    </source>
</evidence>
<reference evidence="9 10" key="1">
    <citation type="submission" date="2020-01" db="EMBL/GenBank/DDBJ databases">
        <title>Whole genome sequence of Heliobacterium gestii DSM 11169.</title>
        <authorList>
            <person name="Kyndt J.A."/>
            <person name="Meyer T.E."/>
        </authorList>
    </citation>
    <scope>NUCLEOTIDE SEQUENCE [LARGE SCALE GENOMIC DNA]</scope>
    <source>
        <strain evidence="9 10">DSM 11169</strain>
    </source>
</reference>
<dbReference type="InterPro" id="IPR044742">
    <property type="entry name" value="DEAD/DEAH_RhlB"/>
</dbReference>
<comment type="caution">
    <text evidence="9">The sequence shown here is derived from an EMBL/GenBank/DDBJ whole genome shotgun (WGS) entry which is preliminary data.</text>
</comment>
<dbReference type="InterPro" id="IPR011545">
    <property type="entry name" value="DEAD/DEAH_box_helicase_dom"/>
</dbReference>
<dbReference type="GO" id="GO:0005829">
    <property type="term" value="C:cytosol"/>
    <property type="evidence" value="ECO:0007669"/>
    <property type="project" value="TreeGrafter"/>
</dbReference>
<keyword evidence="4 5" id="KW-0067">ATP-binding</keyword>
<feature type="compositionally biased region" description="Gly residues" evidence="6">
    <location>
        <begin position="537"/>
        <end position="550"/>
    </location>
</feature>
<feature type="compositionally biased region" description="Low complexity" evidence="6">
    <location>
        <begin position="458"/>
        <end position="471"/>
    </location>
</feature>
<dbReference type="InterPro" id="IPR000629">
    <property type="entry name" value="RNA-helicase_DEAD-box_CS"/>
</dbReference>
<dbReference type="PANTHER" id="PTHR47963:SF5">
    <property type="entry name" value="DEAD-BOX ATP-DEPENDENT RNA HELICASE CSHA"/>
    <property type="match status" value="1"/>
</dbReference>
<sequence>MGFEEPTPIQEQTIPPALAGTDLIGQAQTGTGKTAAFGIPLIENVKNEPDRLQALVLTPTRELCIQVAEELNRIGHKAGVTALPIYGGQDMVRQIRALKKHPPIVVATPGRLMDHMRRKTVRLAEIAMVVLDEADEMLDMGFMEDIETILKETPDTRQTLLFSATMPRPIQSLAERYLKHPQVIRTQTKEVTVPLIEQSYIELQEREKFDVLSRLLDIQSPELAIIFGRTKRRVDELTEALKKRGYPAEGIHGDLTQGKRESVLRQFRSGVVDILVATGVAARGLDISGVTHVYNFDIPQDPEGYVHRIGRTGRAGKAGLALTFVTPREMDHLRTIESVTKRKMIRMTIPTVTEAAAGLQSMAMDKLLRVVEEGKIDAYRSRAEELLDREDSVTLLAAALKLMTKTTKDVEIRLTPEAPLRVRKGFKAPFKSKAGTGYPRQKQRFGGGNFRDGDFRGGQRQSPGGAHRGAYGDAGGRRDKSSGAGTLSKAAGRTTGAAGGGPGSSPGGGRYARGGGRFAGKGGGHFSGRHFAAAPAGGSGIGGQGRGPKVGGKPQHAPPSPPTH</sequence>
<dbReference type="GO" id="GO:0005840">
    <property type="term" value="C:ribosome"/>
    <property type="evidence" value="ECO:0007669"/>
    <property type="project" value="TreeGrafter"/>
</dbReference>
<dbReference type="Pfam" id="PF00270">
    <property type="entry name" value="DEAD"/>
    <property type="match status" value="1"/>
</dbReference>
<accession>A0A845LNN9</accession>
<evidence type="ECO:0000256" key="6">
    <source>
        <dbReference type="SAM" id="MobiDB-lite"/>
    </source>
</evidence>
<dbReference type="CDD" id="cd00268">
    <property type="entry name" value="DEADc"/>
    <property type="match status" value="1"/>
</dbReference>
<dbReference type="InterPro" id="IPR027417">
    <property type="entry name" value="P-loop_NTPase"/>
</dbReference>
<protein>
    <submittedName>
        <fullName evidence="9">DEAD/DEAH box helicase</fullName>
    </submittedName>
</protein>
<proteinExistence type="inferred from homology"/>
<dbReference type="PROSITE" id="PS51194">
    <property type="entry name" value="HELICASE_CTER"/>
    <property type="match status" value="1"/>
</dbReference>
<evidence type="ECO:0000256" key="5">
    <source>
        <dbReference type="RuleBase" id="RU000492"/>
    </source>
</evidence>
<comment type="similarity">
    <text evidence="5">Belongs to the DEAD box helicase family.</text>
</comment>
<evidence type="ECO:0000256" key="2">
    <source>
        <dbReference type="ARBA" id="ARBA00022801"/>
    </source>
</evidence>
<evidence type="ECO:0000259" key="7">
    <source>
        <dbReference type="PROSITE" id="PS51192"/>
    </source>
</evidence>
<evidence type="ECO:0000256" key="4">
    <source>
        <dbReference type="ARBA" id="ARBA00022840"/>
    </source>
</evidence>
<dbReference type="Proteomes" id="UP000471031">
    <property type="component" value="Unassembled WGS sequence"/>
</dbReference>
<feature type="compositionally biased region" description="Gly residues" evidence="6">
    <location>
        <begin position="497"/>
        <end position="526"/>
    </location>
</feature>
<organism evidence="9 10">
    <name type="scientific">Heliomicrobium gestii</name>
    <name type="common">Heliobacterium gestii</name>
    <dbReference type="NCBI Taxonomy" id="2699"/>
    <lineage>
        <taxon>Bacteria</taxon>
        <taxon>Bacillati</taxon>
        <taxon>Bacillota</taxon>
        <taxon>Clostridia</taxon>
        <taxon>Eubacteriales</taxon>
        <taxon>Heliobacteriaceae</taxon>
        <taxon>Heliomicrobium</taxon>
    </lineage>
</organism>
<evidence type="ECO:0000256" key="1">
    <source>
        <dbReference type="ARBA" id="ARBA00022741"/>
    </source>
</evidence>
<dbReference type="SMART" id="SM00490">
    <property type="entry name" value="HELICc"/>
    <property type="match status" value="1"/>
</dbReference>
<dbReference type="InterPro" id="IPR014001">
    <property type="entry name" value="Helicase_ATP-bd"/>
</dbReference>
<evidence type="ECO:0000313" key="9">
    <source>
        <dbReference type="EMBL" id="MZP44496.1"/>
    </source>
</evidence>
<dbReference type="OrthoDB" id="9805696at2"/>
<evidence type="ECO:0000259" key="8">
    <source>
        <dbReference type="PROSITE" id="PS51194"/>
    </source>
</evidence>
<dbReference type="PROSITE" id="PS00039">
    <property type="entry name" value="DEAD_ATP_HELICASE"/>
    <property type="match status" value="1"/>
</dbReference>
<feature type="domain" description="Helicase ATP-binding" evidence="7">
    <location>
        <begin position="14"/>
        <end position="184"/>
    </location>
</feature>
<dbReference type="SUPFAM" id="SSF52540">
    <property type="entry name" value="P-loop containing nucleoside triphosphate hydrolases"/>
    <property type="match status" value="1"/>
</dbReference>
<dbReference type="GO" id="GO:0003724">
    <property type="term" value="F:RNA helicase activity"/>
    <property type="evidence" value="ECO:0007669"/>
    <property type="project" value="TreeGrafter"/>
</dbReference>
<name>A0A845LNN9_HELGE</name>
<keyword evidence="1 5" id="KW-0547">Nucleotide-binding</keyword>
<feature type="region of interest" description="Disordered" evidence="6">
    <location>
        <begin position="425"/>
        <end position="564"/>
    </location>
</feature>
<dbReference type="InterPro" id="IPR001650">
    <property type="entry name" value="Helicase_C-like"/>
</dbReference>
<dbReference type="GO" id="GO:0033592">
    <property type="term" value="F:RNA strand annealing activity"/>
    <property type="evidence" value="ECO:0007669"/>
    <property type="project" value="TreeGrafter"/>
</dbReference>
<dbReference type="GO" id="GO:0016787">
    <property type="term" value="F:hydrolase activity"/>
    <property type="evidence" value="ECO:0007669"/>
    <property type="project" value="UniProtKB-KW"/>
</dbReference>